<protein>
    <recommendedName>
        <fullName evidence="8">Carbamoyl phosphate synthase small chain</fullName>
        <ecNumber evidence="8">6.3.5.5</ecNumber>
    </recommendedName>
    <alternativeName>
        <fullName evidence="8">Carbamoyl phosphate synthetase glutamine chain</fullName>
    </alternativeName>
</protein>
<keyword evidence="5 8" id="KW-0067">ATP-binding</keyword>
<dbReference type="Proteomes" id="UP000636949">
    <property type="component" value="Unassembled WGS sequence"/>
</dbReference>
<dbReference type="GO" id="GO:0044205">
    <property type="term" value="P:'de novo' UMP biosynthetic process"/>
    <property type="evidence" value="ECO:0007669"/>
    <property type="project" value="UniProtKB-UniRule"/>
</dbReference>
<dbReference type="EC" id="6.3.5.5" evidence="8"/>
<feature type="binding site" evidence="8">
    <location>
        <position position="215"/>
    </location>
    <ligand>
        <name>L-glutamine</name>
        <dbReference type="ChEBI" id="CHEBI:58359"/>
    </ligand>
</feature>
<feature type="binding site" evidence="8">
    <location>
        <position position="287"/>
    </location>
    <ligand>
        <name>L-glutamine</name>
        <dbReference type="ChEBI" id="CHEBI:58359"/>
    </ligand>
</feature>
<dbReference type="GO" id="GO:0004088">
    <property type="term" value="F:carbamoyl-phosphate synthase (glutamine-hydrolyzing) activity"/>
    <property type="evidence" value="ECO:0007669"/>
    <property type="project" value="UniProtKB-UniRule"/>
</dbReference>
<feature type="binding site" evidence="8">
    <location>
        <position position="47"/>
    </location>
    <ligand>
        <name>L-glutamine</name>
        <dbReference type="ChEBI" id="CHEBI:58359"/>
    </ligand>
</feature>
<keyword evidence="6 8" id="KW-0315">Glutamine amidotransferase</keyword>
<dbReference type="InterPro" id="IPR035686">
    <property type="entry name" value="CPSase_GATase1"/>
</dbReference>
<dbReference type="EMBL" id="BMJS01000025">
    <property type="protein sequence ID" value="GGG02546.1"/>
    <property type="molecule type" value="Genomic_DNA"/>
</dbReference>
<keyword evidence="8" id="KW-0665">Pyrimidine biosynthesis</keyword>
<name>A0A8J2Z5N8_9GAMM</name>
<evidence type="ECO:0000256" key="7">
    <source>
        <dbReference type="ARBA" id="ARBA00048816"/>
    </source>
</evidence>
<dbReference type="InterPro" id="IPR017926">
    <property type="entry name" value="GATASE"/>
</dbReference>
<evidence type="ECO:0000259" key="9">
    <source>
        <dbReference type="SMART" id="SM01097"/>
    </source>
</evidence>
<gene>
    <name evidence="8 10" type="primary">carA</name>
    <name evidence="10" type="ORF">GCM10010995_19930</name>
</gene>
<reference evidence="10" key="1">
    <citation type="journal article" date="2014" name="Int. J. Syst. Evol. Microbiol.">
        <title>Complete genome sequence of Corynebacterium casei LMG S-19264T (=DSM 44701T), isolated from a smear-ripened cheese.</title>
        <authorList>
            <consortium name="US DOE Joint Genome Institute (JGI-PGF)"/>
            <person name="Walter F."/>
            <person name="Albersmeier A."/>
            <person name="Kalinowski J."/>
            <person name="Ruckert C."/>
        </authorList>
    </citation>
    <scope>NUCLEOTIDE SEQUENCE</scope>
    <source>
        <strain evidence="10">CGMCC 1.15758</strain>
    </source>
</reference>
<dbReference type="SUPFAM" id="SSF52317">
    <property type="entry name" value="Class I glutamine amidotransferase-like"/>
    <property type="match status" value="1"/>
</dbReference>
<proteinExistence type="inferred from homology"/>
<comment type="function">
    <text evidence="8">Small subunit of the glutamine-dependent carbamoyl phosphate synthetase (CPSase). CPSase catalyzes the formation of carbamoyl phosphate from the ammonia moiety of glutamine, carbonate, and phosphate donated by ATP, constituting the first step of 2 biosynthetic pathways, one leading to arginine and/or urea and the other to pyrimidine nucleotides. The small subunit (glutamine amidotransferase) binds and cleaves glutamine to supply the large subunit with the substrate ammonia.</text>
</comment>
<feature type="active site" description="Nucleophile" evidence="8">
    <location>
        <position position="245"/>
    </location>
</feature>
<feature type="region of interest" description="CPSase" evidence="8">
    <location>
        <begin position="1"/>
        <end position="167"/>
    </location>
</feature>
<comment type="pathway">
    <text evidence="1 8">Amino-acid biosynthesis; L-arginine biosynthesis; carbamoyl phosphate from bicarbonate: step 1/1.</text>
</comment>
<dbReference type="PROSITE" id="PS51273">
    <property type="entry name" value="GATASE_TYPE_1"/>
    <property type="match status" value="1"/>
</dbReference>
<evidence type="ECO:0000256" key="6">
    <source>
        <dbReference type="ARBA" id="ARBA00022962"/>
    </source>
</evidence>
<accession>A0A8J2Z5N8</accession>
<evidence type="ECO:0000256" key="2">
    <source>
        <dbReference type="ARBA" id="ARBA00007800"/>
    </source>
</evidence>
<dbReference type="PANTHER" id="PTHR43418:SF7">
    <property type="entry name" value="CARBAMOYL-PHOSPHATE SYNTHASE SMALL CHAIN"/>
    <property type="match status" value="1"/>
</dbReference>
<dbReference type="InterPro" id="IPR050472">
    <property type="entry name" value="Anth_synth/Amidotransfase"/>
</dbReference>
<evidence type="ECO:0000256" key="1">
    <source>
        <dbReference type="ARBA" id="ARBA00005077"/>
    </source>
</evidence>
<comment type="similarity">
    <text evidence="2 8">Belongs to the CarA family.</text>
</comment>
<dbReference type="UniPathway" id="UPA00068">
    <property type="reaction ID" value="UER00171"/>
</dbReference>
<feature type="domain" description="Carbamoyl-phosphate synthase small subunit N-terminal" evidence="9">
    <location>
        <begin position="2"/>
        <end position="134"/>
    </location>
</feature>
<evidence type="ECO:0000256" key="3">
    <source>
        <dbReference type="ARBA" id="ARBA00022598"/>
    </source>
</evidence>
<keyword evidence="8" id="KW-0028">Amino-acid biosynthesis</keyword>
<dbReference type="GO" id="GO:0005524">
    <property type="term" value="F:ATP binding"/>
    <property type="evidence" value="ECO:0007669"/>
    <property type="project" value="UniProtKB-UniRule"/>
</dbReference>
<dbReference type="InterPro" id="IPR006274">
    <property type="entry name" value="CarbamoylP_synth_ssu"/>
</dbReference>
<feature type="binding site" evidence="8">
    <location>
        <position position="249"/>
    </location>
    <ligand>
        <name>L-glutamine</name>
        <dbReference type="ChEBI" id="CHEBI:58359"/>
    </ligand>
</feature>
<dbReference type="AlphaFoldDB" id="A0A8J2Z5N8"/>
<keyword evidence="4 8" id="KW-0547">Nucleotide-binding</keyword>
<feature type="active site" evidence="8">
    <location>
        <position position="331"/>
    </location>
</feature>
<dbReference type="NCBIfam" id="NF009475">
    <property type="entry name" value="PRK12838.1"/>
    <property type="match status" value="1"/>
</dbReference>
<feature type="binding site" evidence="8">
    <location>
        <position position="290"/>
    </location>
    <ligand>
        <name>L-glutamine</name>
        <dbReference type="ChEBI" id="CHEBI:58359"/>
    </ligand>
</feature>
<comment type="pathway">
    <text evidence="8">Pyrimidine metabolism; UMP biosynthesis via de novo pathway; (S)-dihydroorotate from bicarbonate: step 1/3.</text>
</comment>
<sequence length="350" mass="38968">MIPAKLVLQTGEVFEGKVPTWVKGINYGEIVFNTGMVGYTEVLTDPSYKGQIVCFTYPMIGNYGVENQAHWESDQIHAAGIIVSELAPFYARVQGESSLQAWCEKYNTPIIADIDTRALTKVLRHHGVVSGAIVVGQELPKKYPNISDLDLVAEVTIDKPVVHGAGDKTVIVVDCGMKANIWRYLCEYSNLTLKRVPYDYDYTKESYDGVFISNGPGDPARCQTTAKVLKEAMDKAPQKPIFGICLGSQIMGIAIGAKTYKLKFGHRAQNHPCLLEGSNRSYLTSQNHGFAVDESTMPENWEVWFRNLNDNTIQGIKHKELPYSSVQFHPEAGPGPVDTAWLFDRFVEQL</sequence>
<keyword evidence="11" id="KW-1185">Reference proteome</keyword>
<dbReference type="CDD" id="cd01744">
    <property type="entry name" value="GATase1_CPSase"/>
    <property type="match status" value="1"/>
</dbReference>
<comment type="catalytic activity">
    <reaction evidence="8">
        <text>L-glutamine + H2O = L-glutamate + NH4(+)</text>
        <dbReference type="Rhea" id="RHEA:15889"/>
        <dbReference type="ChEBI" id="CHEBI:15377"/>
        <dbReference type="ChEBI" id="CHEBI:28938"/>
        <dbReference type="ChEBI" id="CHEBI:29985"/>
        <dbReference type="ChEBI" id="CHEBI:58359"/>
    </reaction>
</comment>
<dbReference type="PRINTS" id="PR00099">
    <property type="entry name" value="CPSGATASE"/>
</dbReference>
<reference evidence="10" key="2">
    <citation type="submission" date="2020-09" db="EMBL/GenBank/DDBJ databases">
        <authorList>
            <person name="Sun Q."/>
            <person name="Zhou Y."/>
        </authorList>
    </citation>
    <scope>NUCLEOTIDE SEQUENCE</scope>
    <source>
        <strain evidence="10">CGMCC 1.15758</strain>
    </source>
</reference>
<dbReference type="InterPro" id="IPR002474">
    <property type="entry name" value="CarbamoylP_synth_ssu_N"/>
</dbReference>
<dbReference type="RefSeq" id="WP_117003328.1">
    <property type="nucleotide sequence ID" value="NZ_BMJS01000025.1"/>
</dbReference>
<dbReference type="Pfam" id="PF00988">
    <property type="entry name" value="CPSase_sm_chain"/>
    <property type="match status" value="1"/>
</dbReference>
<feature type="binding site" evidence="8">
    <location>
        <position position="246"/>
    </location>
    <ligand>
        <name>L-glutamine</name>
        <dbReference type="ChEBI" id="CHEBI:58359"/>
    </ligand>
</feature>
<dbReference type="SMART" id="SM01097">
    <property type="entry name" value="CPSase_sm_chain"/>
    <property type="match status" value="1"/>
</dbReference>
<feature type="binding site" evidence="8">
    <location>
        <position position="289"/>
    </location>
    <ligand>
        <name>L-glutamine</name>
        <dbReference type="ChEBI" id="CHEBI:58359"/>
    </ligand>
</feature>
<keyword evidence="8" id="KW-0055">Arginine biosynthesis</keyword>
<dbReference type="OrthoDB" id="9804328at2"/>
<evidence type="ECO:0000256" key="5">
    <source>
        <dbReference type="ARBA" id="ARBA00022840"/>
    </source>
</evidence>
<dbReference type="GO" id="GO:0006526">
    <property type="term" value="P:L-arginine biosynthetic process"/>
    <property type="evidence" value="ECO:0007669"/>
    <property type="project" value="UniProtKB-UniRule"/>
</dbReference>
<evidence type="ECO:0000313" key="10">
    <source>
        <dbReference type="EMBL" id="GGG02546.1"/>
    </source>
</evidence>
<dbReference type="NCBIfam" id="TIGR01368">
    <property type="entry name" value="CPSaseIIsmall"/>
    <property type="match status" value="1"/>
</dbReference>
<dbReference type="Pfam" id="PF00117">
    <property type="entry name" value="GATase"/>
    <property type="match status" value="1"/>
</dbReference>
<dbReference type="InterPro" id="IPR036480">
    <property type="entry name" value="CarbP_synth_ssu_N_sf"/>
</dbReference>
<feature type="binding site" evidence="8">
    <location>
        <position position="217"/>
    </location>
    <ligand>
        <name>L-glutamine</name>
        <dbReference type="ChEBI" id="CHEBI:58359"/>
    </ligand>
</feature>
<comment type="subunit">
    <text evidence="8">Composed of two chains; the small (or glutamine) chain promotes the hydrolysis of glutamine to ammonia, which is used by the large (or ammonia) chain to synthesize carbamoyl phosphate. Tetramer of heterodimers (alpha,beta)4.</text>
</comment>
<dbReference type="Gene3D" id="3.40.50.880">
    <property type="match status" value="1"/>
</dbReference>
<evidence type="ECO:0000256" key="8">
    <source>
        <dbReference type="HAMAP-Rule" id="MF_01209"/>
    </source>
</evidence>
<dbReference type="Gene3D" id="3.50.30.20">
    <property type="entry name" value="Carbamoyl-phosphate synthase small subunit, N-terminal domain"/>
    <property type="match status" value="1"/>
</dbReference>
<evidence type="ECO:0000313" key="11">
    <source>
        <dbReference type="Proteomes" id="UP000636949"/>
    </source>
</evidence>
<comment type="caution">
    <text evidence="10">The sequence shown here is derived from an EMBL/GenBank/DDBJ whole genome shotgun (WGS) entry which is preliminary data.</text>
</comment>
<dbReference type="InterPro" id="IPR029062">
    <property type="entry name" value="Class_I_gatase-like"/>
</dbReference>
<dbReference type="GO" id="GO:0006541">
    <property type="term" value="P:glutamine metabolic process"/>
    <property type="evidence" value="ECO:0007669"/>
    <property type="project" value="InterPro"/>
</dbReference>
<dbReference type="UniPathway" id="UPA00070">
    <property type="reaction ID" value="UER00115"/>
</dbReference>
<comment type="catalytic activity">
    <reaction evidence="7 8">
        <text>hydrogencarbonate + L-glutamine + 2 ATP + H2O = carbamoyl phosphate + L-glutamate + 2 ADP + phosphate + 2 H(+)</text>
        <dbReference type="Rhea" id="RHEA:18633"/>
        <dbReference type="ChEBI" id="CHEBI:15377"/>
        <dbReference type="ChEBI" id="CHEBI:15378"/>
        <dbReference type="ChEBI" id="CHEBI:17544"/>
        <dbReference type="ChEBI" id="CHEBI:29985"/>
        <dbReference type="ChEBI" id="CHEBI:30616"/>
        <dbReference type="ChEBI" id="CHEBI:43474"/>
        <dbReference type="ChEBI" id="CHEBI:58228"/>
        <dbReference type="ChEBI" id="CHEBI:58359"/>
        <dbReference type="ChEBI" id="CHEBI:456216"/>
        <dbReference type="EC" id="6.3.5.5"/>
    </reaction>
</comment>
<keyword evidence="3 8" id="KW-0436">Ligase</keyword>
<dbReference type="PANTHER" id="PTHR43418">
    <property type="entry name" value="MULTIFUNCTIONAL TRYPTOPHAN BIOSYNTHESIS PROTEIN-RELATED"/>
    <property type="match status" value="1"/>
</dbReference>
<dbReference type="GO" id="GO:0006207">
    <property type="term" value="P:'de novo' pyrimidine nucleobase biosynthetic process"/>
    <property type="evidence" value="ECO:0007669"/>
    <property type="project" value="InterPro"/>
</dbReference>
<evidence type="ECO:0000256" key="4">
    <source>
        <dbReference type="ARBA" id="ARBA00022741"/>
    </source>
</evidence>
<organism evidence="10 11">
    <name type="scientific">Cysteiniphilum litorale</name>
    <dbReference type="NCBI Taxonomy" id="2056700"/>
    <lineage>
        <taxon>Bacteria</taxon>
        <taxon>Pseudomonadati</taxon>
        <taxon>Pseudomonadota</taxon>
        <taxon>Gammaproteobacteria</taxon>
        <taxon>Thiotrichales</taxon>
        <taxon>Fastidiosibacteraceae</taxon>
        <taxon>Cysteiniphilum</taxon>
    </lineage>
</organism>
<dbReference type="SUPFAM" id="SSF52021">
    <property type="entry name" value="Carbamoyl phosphate synthetase, small subunit N-terminal domain"/>
    <property type="match status" value="1"/>
</dbReference>
<dbReference type="PRINTS" id="PR00096">
    <property type="entry name" value="GATASE"/>
</dbReference>
<dbReference type="PRINTS" id="PR00097">
    <property type="entry name" value="ANTSNTHASEII"/>
</dbReference>
<feature type="active site" evidence="8">
    <location>
        <position position="329"/>
    </location>
</feature>
<dbReference type="HAMAP" id="MF_01209">
    <property type="entry name" value="CPSase_S_chain"/>
    <property type="match status" value="1"/>
</dbReference>